<gene>
    <name evidence="2" type="ORF">SAMN06297144_1857</name>
</gene>
<dbReference type="EMBL" id="OBMI01000002">
    <property type="protein sequence ID" value="SOB86748.1"/>
    <property type="molecule type" value="Genomic_DNA"/>
</dbReference>
<dbReference type="RefSeq" id="WP_097063739.1">
    <property type="nucleotide sequence ID" value="NZ_OBMI01000002.1"/>
</dbReference>
<reference evidence="2 3" key="1">
    <citation type="submission" date="2017-07" db="EMBL/GenBank/DDBJ databases">
        <authorList>
            <person name="Sun Z.S."/>
            <person name="Albrecht U."/>
            <person name="Echele G."/>
            <person name="Lee C.C."/>
        </authorList>
    </citation>
    <scope>NUCLEOTIDE SEQUENCE [LARGE SCALE GENOMIC DNA]</scope>
    <source>
        <strain evidence="2 3">CGMCC 1.12672</strain>
    </source>
</reference>
<sequence>MSLLDDLKAFFTPDADEDFEHRPYDPAKAHAAVIKGVQSTRERFDSTEPLKGRSWIKRSNSSVEFRPTYKGEALDVGERRRVKADKFPAALDTFEKAVKAGLFDDQFERIDSMGKSTSYMRSEVAGDPVAKKSRAPRSQAAIDAARATRARNKAAKLAGQA</sequence>
<name>A0A285QZ43_9SPHN</name>
<feature type="region of interest" description="Disordered" evidence="1">
    <location>
        <begin position="117"/>
        <end position="161"/>
    </location>
</feature>
<evidence type="ECO:0000313" key="3">
    <source>
        <dbReference type="Proteomes" id="UP000219494"/>
    </source>
</evidence>
<accession>A0A285QZ43</accession>
<feature type="compositionally biased region" description="Low complexity" evidence="1">
    <location>
        <begin position="136"/>
        <end position="147"/>
    </location>
</feature>
<protein>
    <submittedName>
        <fullName evidence="2">Uncharacterized protein</fullName>
    </submittedName>
</protein>
<dbReference type="AlphaFoldDB" id="A0A285QZ43"/>
<dbReference type="Proteomes" id="UP000219494">
    <property type="component" value="Unassembled WGS sequence"/>
</dbReference>
<evidence type="ECO:0000256" key="1">
    <source>
        <dbReference type="SAM" id="MobiDB-lite"/>
    </source>
</evidence>
<evidence type="ECO:0000313" key="2">
    <source>
        <dbReference type="EMBL" id="SOB86748.1"/>
    </source>
</evidence>
<organism evidence="2 3">
    <name type="scientific">Sphingomonas guangdongensis</name>
    <dbReference type="NCBI Taxonomy" id="1141890"/>
    <lineage>
        <taxon>Bacteria</taxon>
        <taxon>Pseudomonadati</taxon>
        <taxon>Pseudomonadota</taxon>
        <taxon>Alphaproteobacteria</taxon>
        <taxon>Sphingomonadales</taxon>
        <taxon>Sphingomonadaceae</taxon>
        <taxon>Sphingomonas</taxon>
    </lineage>
</organism>
<proteinExistence type="predicted"/>
<keyword evidence="3" id="KW-1185">Reference proteome</keyword>